<proteinExistence type="predicted"/>
<dbReference type="AlphaFoldDB" id="A0A9P6TV45"/>
<dbReference type="Proteomes" id="UP000807716">
    <property type="component" value="Unassembled WGS sequence"/>
</dbReference>
<evidence type="ECO:0000313" key="3">
    <source>
        <dbReference type="Proteomes" id="UP000807716"/>
    </source>
</evidence>
<feature type="non-terminal residue" evidence="2">
    <location>
        <position position="1"/>
    </location>
</feature>
<feature type="compositionally biased region" description="Basic and acidic residues" evidence="1">
    <location>
        <begin position="70"/>
        <end position="83"/>
    </location>
</feature>
<dbReference type="EMBL" id="JAAAJB010001499">
    <property type="protein sequence ID" value="KAG0247864.1"/>
    <property type="molecule type" value="Genomic_DNA"/>
</dbReference>
<sequence>IENMVQKYLDSVTFKGAKSLELFDASINVFAKLKQTAINDTQPSPVDPTSYASLHNQLNDLSKEHALQKKESYEARKASKASKEPPSSPVAQRMRYTGHIDPLDGPCSQTQRQNPRYSYHIRSKPATKYPRPDVMVQYKRKKPKKRSDNPQAPASPPKTKTPIKAKLDAEANKMKHLNAMAFEHPTVTLDIGTLAANVKKAPAKQALVAEIIRGAVQEASKIKRRCQELIGRYLEKLDVDDDGRPKDEWDKGFLVYFCPPVKSKPADGEGDKDGGGGEDGEDESAQPQNDDGLTTRGKNHSQLQQILQSFMVFLYTGIDPSNKAGEFVERLRTLGLLRREDKKPLFGKRDVMQYTPSSLVRSVASQLAAELLKHFKEGCKALSEKVQ</sequence>
<accession>A0A9P6TV45</accession>
<protein>
    <submittedName>
        <fullName evidence="2">Uncharacterized protein</fullName>
    </submittedName>
</protein>
<evidence type="ECO:0000313" key="2">
    <source>
        <dbReference type="EMBL" id="KAG0247864.1"/>
    </source>
</evidence>
<feature type="region of interest" description="Disordered" evidence="1">
    <location>
        <begin position="262"/>
        <end position="299"/>
    </location>
</feature>
<feature type="region of interest" description="Disordered" evidence="1">
    <location>
        <begin position="70"/>
        <end position="162"/>
    </location>
</feature>
<evidence type="ECO:0000256" key="1">
    <source>
        <dbReference type="SAM" id="MobiDB-lite"/>
    </source>
</evidence>
<name>A0A9P6TV45_9FUNG</name>
<dbReference type="OrthoDB" id="2449628at2759"/>
<gene>
    <name evidence="2" type="ORF">DFQ27_001454</name>
</gene>
<keyword evidence="3" id="KW-1185">Reference proteome</keyword>
<reference evidence="2" key="1">
    <citation type="journal article" date="2020" name="Fungal Divers.">
        <title>Resolving the Mortierellaceae phylogeny through synthesis of multi-gene phylogenetics and phylogenomics.</title>
        <authorList>
            <person name="Vandepol N."/>
            <person name="Liber J."/>
            <person name="Desiro A."/>
            <person name="Na H."/>
            <person name="Kennedy M."/>
            <person name="Barry K."/>
            <person name="Grigoriev I.V."/>
            <person name="Miller A.N."/>
            <person name="O'Donnell K."/>
            <person name="Stajich J.E."/>
            <person name="Bonito G."/>
        </authorList>
    </citation>
    <scope>NUCLEOTIDE SEQUENCE</scope>
    <source>
        <strain evidence="2">BC1065</strain>
    </source>
</reference>
<feature type="compositionally biased region" description="Basic and acidic residues" evidence="1">
    <location>
        <begin position="264"/>
        <end position="275"/>
    </location>
</feature>
<organism evidence="2 3">
    <name type="scientific">Actinomortierella ambigua</name>
    <dbReference type="NCBI Taxonomy" id="1343610"/>
    <lineage>
        <taxon>Eukaryota</taxon>
        <taxon>Fungi</taxon>
        <taxon>Fungi incertae sedis</taxon>
        <taxon>Mucoromycota</taxon>
        <taxon>Mortierellomycotina</taxon>
        <taxon>Mortierellomycetes</taxon>
        <taxon>Mortierellales</taxon>
        <taxon>Mortierellaceae</taxon>
        <taxon>Actinomortierella</taxon>
    </lineage>
</organism>
<feature type="compositionally biased region" description="Polar residues" evidence="1">
    <location>
        <begin position="107"/>
        <end position="116"/>
    </location>
</feature>
<comment type="caution">
    <text evidence="2">The sequence shown here is derived from an EMBL/GenBank/DDBJ whole genome shotgun (WGS) entry which is preliminary data.</text>
</comment>